<evidence type="ECO:0000256" key="5">
    <source>
        <dbReference type="ARBA" id="ARBA00022448"/>
    </source>
</evidence>
<gene>
    <name evidence="21" type="primary">ND5</name>
</gene>
<keyword evidence="13" id="KW-0830">Ubiquinone</keyword>
<keyword evidence="6" id="KW-0679">Respiratory chain</keyword>
<dbReference type="GO" id="GO:0008137">
    <property type="term" value="F:NADH dehydrogenase (ubiquinone) activity"/>
    <property type="evidence" value="ECO:0007669"/>
    <property type="project" value="UniProtKB-EC"/>
</dbReference>
<reference evidence="21" key="1">
    <citation type="submission" date="2018-01" db="EMBL/GenBank/DDBJ databases">
        <authorList>
            <person name="Dai R.H."/>
            <person name="Wang J.J."/>
        </authorList>
    </citation>
    <scope>NUCLEOTIDE SEQUENCE</scope>
</reference>
<protein>
    <recommendedName>
        <fullName evidence="4">NADH-ubiquinone oxidoreductase chain 5</fullName>
        <ecNumber evidence="3">7.1.1.2</ecNumber>
    </recommendedName>
    <alternativeName>
        <fullName evidence="16">NADH dehydrogenase subunit 5</fullName>
    </alternativeName>
</protein>
<evidence type="ECO:0000256" key="9">
    <source>
        <dbReference type="ARBA" id="ARBA00022967"/>
    </source>
</evidence>
<dbReference type="EC" id="7.1.1.2" evidence="3"/>
<evidence type="ECO:0000313" key="21">
    <source>
        <dbReference type="EMBL" id="QGZ10083.1"/>
    </source>
</evidence>
<keyword evidence="8" id="KW-0999">Mitochondrion inner membrane</keyword>
<feature type="transmembrane region" description="Helical" evidence="18">
    <location>
        <begin position="7"/>
        <end position="29"/>
    </location>
</feature>
<comment type="catalytic activity">
    <reaction evidence="17">
        <text>a ubiquinone + NADH + 5 H(+)(in) = a ubiquinol + NAD(+) + 4 H(+)(out)</text>
        <dbReference type="Rhea" id="RHEA:29091"/>
        <dbReference type="Rhea" id="RHEA-COMP:9565"/>
        <dbReference type="Rhea" id="RHEA-COMP:9566"/>
        <dbReference type="ChEBI" id="CHEBI:15378"/>
        <dbReference type="ChEBI" id="CHEBI:16389"/>
        <dbReference type="ChEBI" id="CHEBI:17976"/>
        <dbReference type="ChEBI" id="CHEBI:57540"/>
        <dbReference type="ChEBI" id="CHEBI:57945"/>
        <dbReference type="EC" id="7.1.1.2"/>
    </reaction>
</comment>
<evidence type="ECO:0000259" key="20">
    <source>
        <dbReference type="Pfam" id="PF06455"/>
    </source>
</evidence>
<keyword evidence="10" id="KW-0249">Electron transport</keyword>
<evidence type="ECO:0000256" key="7">
    <source>
        <dbReference type="ARBA" id="ARBA00022692"/>
    </source>
</evidence>
<evidence type="ECO:0000259" key="19">
    <source>
        <dbReference type="Pfam" id="PF00361"/>
    </source>
</evidence>
<evidence type="ECO:0000256" key="14">
    <source>
        <dbReference type="ARBA" id="ARBA00023128"/>
    </source>
</evidence>
<feature type="transmembrane region" description="Helical" evidence="18">
    <location>
        <begin position="49"/>
        <end position="79"/>
    </location>
</feature>
<dbReference type="Pfam" id="PF00361">
    <property type="entry name" value="Proton_antipo_M"/>
    <property type="match status" value="1"/>
</dbReference>
<accession>A0A6B9ISJ2</accession>
<evidence type="ECO:0000256" key="11">
    <source>
        <dbReference type="ARBA" id="ARBA00022989"/>
    </source>
</evidence>
<keyword evidence="12" id="KW-0520">NAD</keyword>
<dbReference type="EMBL" id="MG813492">
    <property type="protein sequence ID" value="QGZ10083.1"/>
    <property type="molecule type" value="Genomic_DNA"/>
</dbReference>
<feature type="transmembrane region" description="Helical" evidence="18">
    <location>
        <begin position="415"/>
        <end position="437"/>
    </location>
</feature>
<evidence type="ECO:0000256" key="4">
    <source>
        <dbReference type="ARBA" id="ARBA00021096"/>
    </source>
</evidence>
<keyword evidence="9" id="KW-1278">Translocase</keyword>
<dbReference type="GO" id="GO:0005743">
    <property type="term" value="C:mitochondrial inner membrane"/>
    <property type="evidence" value="ECO:0007669"/>
    <property type="project" value="UniProtKB-SubCell"/>
</dbReference>
<comment type="subcellular location">
    <subcellularLocation>
        <location evidence="2">Mitochondrion inner membrane</location>
        <topology evidence="2">Multi-pass membrane protein</topology>
    </subcellularLocation>
</comment>
<feature type="domain" description="NADH dehydrogenase subunit 5 C-terminal" evidence="20">
    <location>
        <begin position="388"/>
        <end position="557"/>
    </location>
</feature>
<proteinExistence type="predicted"/>
<feature type="transmembrane region" description="Helical" evidence="18">
    <location>
        <begin position="153"/>
        <end position="174"/>
    </location>
</feature>
<feature type="transmembrane region" description="Helical" evidence="18">
    <location>
        <begin position="327"/>
        <end position="352"/>
    </location>
</feature>
<feature type="transmembrane region" description="Helical" evidence="18">
    <location>
        <begin position="180"/>
        <end position="202"/>
    </location>
</feature>
<evidence type="ECO:0000256" key="6">
    <source>
        <dbReference type="ARBA" id="ARBA00022660"/>
    </source>
</evidence>
<dbReference type="GO" id="GO:0003954">
    <property type="term" value="F:NADH dehydrogenase activity"/>
    <property type="evidence" value="ECO:0007669"/>
    <property type="project" value="TreeGrafter"/>
</dbReference>
<dbReference type="PANTHER" id="PTHR42829:SF2">
    <property type="entry name" value="NADH-UBIQUINONE OXIDOREDUCTASE CHAIN 5"/>
    <property type="match status" value="1"/>
</dbReference>
<keyword evidence="11 18" id="KW-1133">Transmembrane helix</keyword>
<feature type="transmembrane region" description="Helical" evidence="18">
    <location>
        <begin position="292"/>
        <end position="315"/>
    </location>
</feature>
<dbReference type="AlphaFoldDB" id="A0A6B9ISJ2"/>
<evidence type="ECO:0000256" key="2">
    <source>
        <dbReference type="ARBA" id="ARBA00004448"/>
    </source>
</evidence>
<keyword evidence="14 21" id="KW-0496">Mitochondrion</keyword>
<name>A0A6B9ISJ2_9HEMI</name>
<dbReference type="PANTHER" id="PTHR42829">
    <property type="entry name" value="NADH-UBIQUINONE OXIDOREDUCTASE CHAIN 5"/>
    <property type="match status" value="1"/>
</dbReference>
<dbReference type="GO" id="GO:0015990">
    <property type="term" value="P:electron transport coupled proton transport"/>
    <property type="evidence" value="ECO:0007669"/>
    <property type="project" value="TreeGrafter"/>
</dbReference>
<evidence type="ECO:0000256" key="1">
    <source>
        <dbReference type="ARBA" id="ARBA00003257"/>
    </source>
</evidence>
<evidence type="ECO:0000256" key="16">
    <source>
        <dbReference type="ARBA" id="ARBA00031027"/>
    </source>
</evidence>
<feature type="transmembrane region" description="Helical" evidence="18">
    <location>
        <begin position="534"/>
        <end position="554"/>
    </location>
</feature>
<geneLocation type="mitochondrion" evidence="21"/>
<keyword evidence="5" id="KW-0813">Transport</keyword>
<feature type="domain" description="NADH:quinone oxidoreductase/Mrp antiporter transmembrane" evidence="19">
    <location>
        <begin position="108"/>
        <end position="376"/>
    </location>
</feature>
<organism evidence="21">
    <name type="scientific">Oncopsis nigrofasciata</name>
    <dbReference type="NCBI Taxonomy" id="2689619"/>
    <lineage>
        <taxon>Eukaryota</taxon>
        <taxon>Metazoa</taxon>
        <taxon>Ecdysozoa</taxon>
        <taxon>Arthropoda</taxon>
        <taxon>Hexapoda</taxon>
        <taxon>Insecta</taxon>
        <taxon>Pterygota</taxon>
        <taxon>Neoptera</taxon>
        <taxon>Paraneoptera</taxon>
        <taxon>Hemiptera</taxon>
        <taxon>Auchenorrhyncha</taxon>
        <taxon>Membracoidea</taxon>
        <taxon>Cicadellidae</taxon>
        <taxon>Eurymelinae</taxon>
        <taxon>Macropsini</taxon>
        <taxon>Oncopsis</taxon>
    </lineage>
</organism>
<comment type="function">
    <text evidence="1">Core subunit of the mitochondrial membrane respiratory chain NADH dehydrogenase (Complex I) that is believed to belong to the minimal assembly required for catalysis. Complex I functions in the transfer of electrons from NADH to the respiratory chain. The immediate electron acceptor for the enzyme is believed to be ubiquinone.</text>
</comment>
<evidence type="ECO:0000256" key="17">
    <source>
        <dbReference type="ARBA" id="ARBA00049551"/>
    </source>
</evidence>
<sequence length="557" mass="66052">MNFLNFYILWFFMLLFFSLFCLYFGLYFLYTDTSFFFEWELFSLNSVSIFYVLFFDWMSMIFLFVVSFISSMVVIYSSIYMGIGSYSTIRFLYLVLLFILSMILMILSPNLVSILLGWDGLGIVSYCLVIYYQSNSSYISGMITCLTNRLGDIGLLIMICWLFSYGGWHFIFYSSFYSSFIFYIIIISSFTKSAQIPFSCWLPAAMSAPTPVSSLVHSSTLVTAGVYLLIRFYNVNYYMNSFFLLLSLLTMLFSSFCATYEFDLKKIIAFSTLSQLGLMMSSLFLGLVDFSYFHLISHAMFKSLLFLCSGIYIFYMNNNQDIRFMGSICLFMPFTSSCFNISNFALCGIPFLSGFYSKDSIIEFSLLGNLSLLTFFFYYFCLGMTCLYSFRLFYYSMILNFKVSPLYCFSNYFNYMKLSIFFLSLMSLFFGCLFMWISNMNLDFIFLPLNLKLMSLISLFFGLLFGYNMNYLPLMFTLNYYYFNSSMWFIYFHSFYLYNFFYMFMNNSLIMLNWGEYYGAYGISYYLYKMTNFFQIYFLNNMSIFLLTFFFWFIMMI</sequence>
<dbReference type="Pfam" id="PF06455">
    <property type="entry name" value="NADH5_C"/>
    <property type="match status" value="1"/>
</dbReference>
<evidence type="ECO:0000256" key="8">
    <source>
        <dbReference type="ARBA" id="ARBA00022792"/>
    </source>
</evidence>
<evidence type="ECO:0000256" key="12">
    <source>
        <dbReference type="ARBA" id="ARBA00023027"/>
    </source>
</evidence>
<feature type="transmembrane region" description="Helical" evidence="18">
    <location>
        <begin position="372"/>
        <end position="394"/>
    </location>
</feature>
<keyword evidence="7 18" id="KW-0812">Transmembrane</keyword>
<feature type="transmembrane region" description="Helical" evidence="18">
    <location>
        <begin position="239"/>
        <end position="260"/>
    </location>
</feature>
<evidence type="ECO:0000256" key="18">
    <source>
        <dbReference type="SAM" id="Phobius"/>
    </source>
</evidence>
<evidence type="ECO:0000256" key="15">
    <source>
        <dbReference type="ARBA" id="ARBA00023136"/>
    </source>
</evidence>
<keyword evidence="15 18" id="KW-0472">Membrane</keyword>
<evidence type="ECO:0000256" key="3">
    <source>
        <dbReference type="ARBA" id="ARBA00012944"/>
    </source>
</evidence>
<dbReference type="PRINTS" id="PR01434">
    <property type="entry name" value="NADHDHGNASE5"/>
</dbReference>
<feature type="transmembrane region" description="Helical" evidence="18">
    <location>
        <begin position="114"/>
        <end position="132"/>
    </location>
</feature>
<evidence type="ECO:0000256" key="13">
    <source>
        <dbReference type="ARBA" id="ARBA00023075"/>
    </source>
</evidence>
<evidence type="ECO:0000256" key="10">
    <source>
        <dbReference type="ARBA" id="ARBA00022982"/>
    </source>
</evidence>
<dbReference type="InterPro" id="IPR010934">
    <property type="entry name" value="NADH_DH_su5_C"/>
</dbReference>
<dbReference type="InterPro" id="IPR001750">
    <property type="entry name" value="ND/Mrp_TM"/>
</dbReference>
<dbReference type="GO" id="GO:0042773">
    <property type="term" value="P:ATP synthesis coupled electron transport"/>
    <property type="evidence" value="ECO:0007669"/>
    <property type="project" value="InterPro"/>
</dbReference>
<feature type="transmembrane region" description="Helical" evidence="18">
    <location>
        <begin position="214"/>
        <end position="233"/>
    </location>
</feature>
<feature type="transmembrane region" description="Helical" evidence="18">
    <location>
        <begin position="91"/>
        <end position="108"/>
    </location>
</feature>
<dbReference type="InterPro" id="IPR003945">
    <property type="entry name" value="NU5C-like"/>
</dbReference>